<dbReference type="NCBIfam" id="TIGR02595">
    <property type="entry name" value="PEP_CTERM"/>
    <property type="match status" value="1"/>
</dbReference>
<evidence type="ECO:0000259" key="2">
    <source>
        <dbReference type="Pfam" id="PF07589"/>
    </source>
</evidence>
<keyword evidence="4" id="KW-1185">Reference proteome</keyword>
<keyword evidence="1" id="KW-1133">Transmembrane helix</keyword>
<dbReference type="NCBIfam" id="NF041539">
    <property type="entry name" value="choice_anch_R"/>
    <property type="match status" value="1"/>
</dbReference>
<dbReference type="RefSeq" id="WP_146531408.1">
    <property type="nucleotide sequence ID" value="NZ_SJPV01000024.1"/>
</dbReference>
<dbReference type="Proteomes" id="UP000319143">
    <property type="component" value="Unassembled WGS sequence"/>
</dbReference>
<sequence>MSLRATDDVFKGNRIVFAFALLVPLAGSRAEAGLVVSNLSNTLGQAWTIGRDDVDLTDSPVANRFATGSGPGWHLDSVVLNLGLFAGSPTGDIEIYLAADNGGLPGGLLTDFPSASPTSSLEITMLTPQTPIVLAPSTAYWLVASADVADQYIWNFTEDFSQTGLSGWLIGDTSWGGYPAGSWTPLILPPGATPAPTLFQVNASAVPEPSTTAMFGIGMALVGLGMFRRNRRGSRVREIWSPEQV</sequence>
<gene>
    <name evidence="3" type="ORF">Poly41_67460</name>
</gene>
<name>A0A5C6CZW5_9BACT</name>
<evidence type="ECO:0000313" key="3">
    <source>
        <dbReference type="EMBL" id="TWU29047.1"/>
    </source>
</evidence>
<organism evidence="3 4">
    <name type="scientific">Novipirellula artificiosorum</name>
    <dbReference type="NCBI Taxonomy" id="2528016"/>
    <lineage>
        <taxon>Bacteria</taxon>
        <taxon>Pseudomonadati</taxon>
        <taxon>Planctomycetota</taxon>
        <taxon>Planctomycetia</taxon>
        <taxon>Pirellulales</taxon>
        <taxon>Pirellulaceae</taxon>
        <taxon>Novipirellula</taxon>
    </lineage>
</organism>
<feature type="domain" description="Ice-binding protein C-terminal" evidence="2">
    <location>
        <begin position="205"/>
        <end position="229"/>
    </location>
</feature>
<dbReference type="EMBL" id="SJPV01000024">
    <property type="protein sequence ID" value="TWU29047.1"/>
    <property type="molecule type" value="Genomic_DNA"/>
</dbReference>
<dbReference type="InterPro" id="IPR013424">
    <property type="entry name" value="Ice-binding_C"/>
</dbReference>
<accession>A0A5C6CZW5</accession>
<dbReference type="OrthoDB" id="8703032at2"/>
<proteinExistence type="predicted"/>
<evidence type="ECO:0000313" key="4">
    <source>
        <dbReference type="Proteomes" id="UP000319143"/>
    </source>
</evidence>
<dbReference type="AlphaFoldDB" id="A0A5C6CZW5"/>
<keyword evidence="1" id="KW-0812">Transmembrane</keyword>
<feature type="transmembrane region" description="Helical" evidence="1">
    <location>
        <begin position="210"/>
        <end position="227"/>
    </location>
</feature>
<evidence type="ECO:0000256" key="1">
    <source>
        <dbReference type="SAM" id="Phobius"/>
    </source>
</evidence>
<protein>
    <submittedName>
        <fullName evidence="3">PEP-CTERM motif protein</fullName>
    </submittedName>
</protein>
<reference evidence="3 4" key="1">
    <citation type="submission" date="2019-02" db="EMBL/GenBank/DDBJ databases">
        <title>Deep-cultivation of Planctomycetes and their phenomic and genomic characterization uncovers novel biology.</title>
        <authorList>
            <person name="Wiegand S."/>
            <person name="Jogler M."/>
            <person name="Boedeker C."/>
            <person name="Pinto D."/>
            <person name="Vollmers J."/>
            <person name="Rivas-Marin E."/>
            <person name="Kohn T."/>
            <person name="Peeters S.H."/>
            <person name="Heuer A."/>
            <person name="Rast P."/>
            <person name="Oberbeckmann S."/>
            <person name="Bunk B."/>
            <person name="Jeske O."/>
            <person name="Meyerdierks A."/>
            <person name="Storesund J.E."/>
            <person name="Kallscheuer N."/>
            <person name="Luecker S."/>
            <person name="Lage O.M."/>
            <person name="Pohl T."/>
            <person name="Merkel B.J."/>
            <person name="Hornburger P."/>
            <person name="Mueller R.-W."/>
            <person name="Bruemmer F."/>
            <person name="Labrenz M."/>
            <person name="Spormann A.M."/>
            <person name="Op Den Camp H."/>
            <person name="Overmann J."/>
            <person name="Amann R."/>
            <person name="Jetten M.S.M."/>
            <person name="Mascher T."/>
            <person name="Medema M.H."/>
            <person name="Devos D.P."/>
            <person name="Kaster A.-K."/>
            <person name="Ovreas L."/>
            <person name="Rohde M."/>
            <person name="Galperin M.Y."/>
            <person name="Jogler C."/>
        </authorList>
    </citation>
    <scope>NUCLEOTIDE SEQUENCE [LARGE SCALE GENOMIC DNA]</scope>
    <source>
        <strain evidence="3 4">Poly41</strain>
    </source>
</reference>
<keyword evidence="1" id="KW-0472">Membrane</keyword>
<comment type="caution">
    <text evidence="3">The sequence shown here is derived from an EMBL/GenBank/DDBJ whole genome shotgun (WGS) entry which is preliminary data.</text>
</comment>
<dbReference type="Pfam" id="PF07589">
    <property type="entry name" value="PEP-CTERM"/>
    <property type="match status" value="1"/>
</dbReference>